<comment type="caution">
    <text evidence="3">The sequence shown here is derived from an EMBL/GenBank/DDBJ whole genome shotgun (WGS) entry which is preliminary data.</text>
</comment>
<dbReference type="Proteomes" id="UP000824120">
    <property type="component" value="Chromosome 6"/>
</dbReference>
<gene>
    <name evidence="3" type="ORF">H5410_034532</name>
</gene>
<dbReference type="InterPro" id="IPR011990">
    <property type="entry name" value="TPR-like_helical_dom_sf"/>
</dbReference>
<comment type="similarity">
    <text evidence="1">Belongs to the PPR family. P subfamily.</text>
</comment>
<dbReference type="AlphaFoldDB" id="A0A9J5YRY7"/>
<evidence type="ECO:0000313" key="3">
    <source>
        <dbReference type="EMBL" id="KAG5603162.1"/>
    </source>
</evidence>
<dbReference type="PANTHER" id="PTHR47936">
    <property type="entry name" value="PPR_LONG DOMAIN-CONTAINING PROTEIN"/>
    <property type="match status" value="1"/>
</dbReference>
<keyword evidence="2" id="KW-0677">Repeat</keyword>
<dbReference type="Gene3D" id="1.25.40.10">
    <property type="entry name" value="Tetratricopeptide repeat domain"/>
    <property type="match status" value="1"/>
</dbReference>
<dbReference type="GO" id="GO:0009507">
    <property type="term" value="C:chloroplast"/>
    <property type="evidence" value="ECO:0007669"/>
    <property type="project" value="TreeGrafter"/>
</dbReference>
<dbReference type="GO" id="GO:0010019">
    <property type="term" value="P:chloroplast-nucleus signaling pathway"/>
    <property type="evidence" value="ECO:0007669"/>
    <property type="project" value="TreeGrafter"/>
</dbReference>
<reference evidence="3 4" key="1">
    <citation type="submission" date="2020-09" db="EMBL/GenBank/DDBJ databases">
        <title>De no assembly of potato wild relative species, Solanum commersonii.</title>
        <authorList>
            <person name="Cho K."/>
        </authorList>
    </citation>
    <scope>NUCLEOTIDE SEQUENCE [LARGE SCALE GENOMIC DNA]</scope>
    <source>
        <strain evidence="3">LZ3.2</strain>
        <tissue evidence="3">Leaf</tissue>
    </source>
</reference>
<organism evidence="3 4">
    <name type="scientific">Solanum commersonii</name>
    <name type="common">Commerson's wild potato</name>
    <name type="synonym">Commerson's nightshade</name>
    <dbReference type="NCBI Taxonomy" id="4109"/>
    <lineage>
        <taxon>Eukaryota</taxon>
        <taxon>Viridiplantae</taxon>
        <taxon>Streptophyta</taxon>
        <taxon>Embryophyta</taxon>
        <taxon>Tracheophyta</taxon>
        <taxon>Spermatophyta</taxon>
        <taxon>Magnoliopsida</taxon>
        <taxon>eudicotyledons</taxon>
        <taxon>Gunneridae</taxon>
        <taxon>Pentapetalae</taxon>
        <taxon>asterids</taxon>
        <taxon>lamiids</taxon>
        <taxon>Solanales</taxon>
        <taxon>Solanaceae</taxon>
        <taxon>Solanoideae</taxon>
        <taxon>Solaneae</taxon>
        <taxon>Solanum</taxon>
    </lineage>
</organism>
<evidence type="ECO:0008006" key="5">
    <source>
        <dbReference type="Google" id="ProtNLM"/>
    </source>
</evidence>
<keyword evidence="4" id="KW-1185">Reference proteome</keyword>
<evidence type="ECO:0000256" key="1">
    <source>
        <dbReference type="ARBA" id="ARBA00007626"/>
    </source>
</evidence>
<dbReference type="OrthoDB" id="1592198at2759"/>
<name>A0A9J5YRY7_SOLCO</name>
<evidence type="ECO:0000256" key="2">
    <source>
        <dbReference type="ARBA" id="ARBA00022737"/>
    </source>
</evidence>
<dbReference type="GO" id="GO:0031930">
    <property type="term" value="P:mitochondria-nucleus signaling pathway"/>
    <property type="evidence" value="ECO:0007669"/>
    <property type="project" value="TreeGrafter"/>
</dbReference>
<accession>A0A9J5YRY7</accession>
<dbReference type="EMBL" id="JACXVP010000006">
    <property type="protein sequence ID" value="KAG5603162.1"/>
    <property type="molecule type" value="Genomic_DNA"/>
</dbReference>
<protein>
    <recommendedName>
        <fullName evidence="5">Pentatricopeptide repeat-containing protein</fullName>
    </recommendedName>
</protein>
<evidence type="ECO:0000313" key="4">
    <source>
        <dbReference type="Proteomes" id="UP000824120"/>
    </source>
</evidence>
<dbReference type="PANTHER" id="PTHR47936:SF5">
    <property type="entry name" value="PENTACOTRIPEPTIDE-REPEAT REGION OF PRORP DOMAIN-CONTAINING PROTEIN"/>
    <property type="match status" value="1"/>
</dbReference>
<proteinExistence type="inferred from homology"/>
<sequence>MDGWTRKIIDVKTTEPTISSLNPTNHTPQGIVDFLKSSSICHDFRRRRFNYDIAVHRLAKAKYFSGIEEIIEHQKQYPDIRDESFVGCFILLYGYAKMYDHACKLFDEMPQLDCKRTVYSFNVLLESCIRSERYDEIGFYPRNCQLCLM</sequence>